<evidence type="ECO:0000313" key="1">
    <source>
        <dbReference type="Proteomes" id="UP000515151"/>
    </source>
</evidence>
<evidence type="ECO:0000313" key="2">
    <source>
        <dbReference type="RefSeq" id="XP_031403067.1"/>
    </source>
</evidence>
<reference evidence="2 3" key="2">
    <citation type="submission" date="2025-04" db="UniProtKB">
        <authorList>
            <consortium name="RefSeq"/>
        </authorList>
    </citation>
    <scope>IDENTIFICATION</scope>
    <source>
        <tissue evidence="2 3">Leaf</tissue>
    </source>
</reference>
<evidence type="ECO:0000313" key="3">
    <source>
        <dbReference type="RefSeq" id="XP_031403068.1"/>
    </source>
</evidence>
<dbReference type="RefSeq" id="XP_031403069.1">
    <property type="nucleotide sequence ID" value="XM_031547209.1"/>
</dbReference>
<sequence>MASAAASPAPSPSSSSCQRWEVDSIVEGADRPKDLVKKDLEKGLIVMLHKKTQIFKLINLTKNYFMVLQEGLTIAWIEDPLYWHRTTVSDLSRDLSVEVQVAELRNIRWLDISGKLRWETLSRNTKYEIQLHAKLLKDNTGCNDLKFEVALPVPDAKVKLIPLDGKVQFNTDEEKEGKWQDISLCEFERKDDTEEGEVKFCVHNHSDIWKRGLVVGGFSFKPM</sequence>
<evidence type="ECO:0000313" key="4">
    <source>
        <dbReference type="RefSeq" id="XP_031403069.1"/>
    </source>
</evidence>
<organism evidence="1 2">
    <name type="scientific">Punica granatum</name>
    <name type="common">Pomegranate</name>
    <dbReference type="NCBI Taxonomy" id="22663"/>
    <lineage>
        <taxon>Eukaryota</taxon>
        <taxon>Viridiplantae</taxon>
        <taxon>Streptophyta</taxon>
        <taxon>Embryophyta</taxon>
        <taxon>Tracheophyta</taxon>
        <taxon>Spermatophyta</taxon>
        <taxon>Magnoliopsida</taxon>
        <taxon>eudicotyledons</taxon>
        <taxon>Gunneridae</taxon>
        <taxon>Pentapetalae</taxon>
        <taxon>rosids</taxon>
        <taxon>malvids</taxon>
        <taxon>Myrtales</taxon>
        <taxon>Lythraceae</taxon>
        <taxon>Punica</taxon>
    </lineage>
</organism>
<dbReference type="Proteomes" id="UP000515151">
    <property type="component" value="Chromosome 6"/>
</dbReference>
<reference evidence="1" key="1">
    <citation type="journal article" date="2020" name="Plant Biotechnol. J.">
        <title>The pomegranate (Punica granatum L.) draft genome dissects genetic divergence between soft- and hard-seeded cultivars.</title>
        <authorList>
            <person name="Luo X."/>
            <person name="Li H."/>
            <person name="Wu Z."/>
            <person name="Yao W."/>
            <person name="Zhao P."/>
            <person name="Cao D."/>
            <person name="Yu H."/>
            <person name="Li K."/>
            <person name="Poudel K."/>
            <person name="Zhao D."/>
            <person name="Zhang F."/>
            <person name="Xia X."/>
            <person name="Chen L."/>
            <person name="Wang Q."/>
            <person name="Jing D."/>
            <person name="Cao S."/>
        </authorList>
    </citation>
    <scope>NUCLEOTIDE SEQUENCE [LARGE SCALE GENOMIC DNA]</scope>
</reference>
<dbReference type="PANTHER" id="PTHR48478:SF1">
    <property type="entry name" value="LECTIN-LIKE"/>
    <property type="match status" value="1"/>
</dbReference>
<protein>
    <submittedName>
        <fullName evidence="2 3">Protein PHLOEM PROTEIN 2-LIKE A1-like isoform X1</fullName>
    </submittedName>
</protein>
<name>A0A6P8DZR1_PUNGR</name>
<dbReference type="InterPro" id="IPR025886">
    <property type="entry name" value="PP2-like"/>
</dbReference>
<proteinExistence type="predicted"/>
<dbReference type="PANTHER" id="PTHR48478">
    <property type="entry name" value="LECTIN-LIKE"/>
    <property type="match status" value="1"/>
</dbReference>
<dbReference type="AlphaFoldDB" id="A0A6P8DZR1"/>
<dbReference type="InterPro" id="IPR052147">
    <property type="entry name" value="PP2-like/Lectin"/>
</dbReference>
<dbReference type="GeneID" id="116212543"/>
<evidence type="ECO:0000313" key="5">
    <source>
        <dbReference type="RefSeq" id="XP_031403071.1"/>
    </source>
</evidence>
<dbReference type="RefSeq" id="XP_031403068.1">
    <property type="nucleotide sequence ID" value="XM_031547208.1"/>
</dbReference>
<keyword evidence="1" id="KW-1185">Reference proteome</keyword>
<dbReference type="OrthoDB" id="533833at2759"/>
<dbReference type="GO" id="GO:0030246">
    <property type="term" value="F:carbohydrate binding"/>
    <property type="evidence" value="ECO:0007669"/>
    <property type="project" value="InterPro"/>
</dbReference>
<dbReference type="RefSeq" id="XP_031403067.1">
    <property type="nucleotide sequence ID" value="XM_031547207.1"/>
</dbReference>
<dbReference type="RefSeq" id="XP_031403071.1">
    <property type="nucleotide sequence ID" value="XM_031547211.1"/>
</dbReference>
<accession>A0A6P8DZR1</accession>
<gene>
    <name evidence="2 3 4 5" type="primary">LOC116212543</name>
</gene>
<dbReference type="Pfam" id="PF14299">
    <property type="entry name" value="PP2"/>
    <property type="match status" value="1"/>
</dbReference>